<feature type="domain" description="HTH tetR-type" evidence="3">
    <location>
        <begin position="20"/>
        <end position="80"/>
    </location>
</feature>
<dbReference type="InterPro" id="IPR050109">
    <property type="entry name" value="HTH-type_TetR-like_transc_reg"/>
</dbReference>
<evidence type="ECO:0000256" key="1">
    <source>
        <dbReference type="ARBA" id="ARBA00023125"/>
    </source>
</evidence>
<dbReference type="GO" id="GO:0000976">
    <property type="term" value="F:transcription cis-regulatory region binding"/>
    <property type="evidence" value="ECO:0007669"/>
    <property type="project" value="TreeGrafter"/>
</dbReference>
<keyword evidence="1 2" id="KW-0238">DNA-binding</keyword>
<proteinExistence type="predicted"/>
<dbReference type="Pfam" id="PF17918">
    <property type="entry name" value="TetR_C_15"/>
    <property type="match status" value="1"/>
</dbReference>
<sequence length="212" mass="23311">MKRPRDDQVQPTPVRRRRGLARMALVLDAAATEFAAVGYDRATTNSIAERAQISPGSLYQYFSDKAAIASALAQRYVNELVVSQAGTFSELGDELAALPLPEVIERIIDPLIAFNVQHPAFLILFARKDVPELLSGAVQPMEDAFAGRIADVIQRRNPSIPKTRIDAVTETSILVFRGLMIGVSTLVPEDRERRATEAKAAITGYLQHRSIL</sequence>
<feature type="DNA-binding region" description="H-T-H motif" evidence="2">
    <location>
        <begin position="43"/>
        <end position="62"/>
    </location>
</feature>
<dbReference type="InterPro" id="IPR023772">
    <property type="entry name" value="DNA-bd_HTH_TetR-type_CS"/>
</dbReference>
<dbReference type="PANTHER" id="PTHR30055">
    <property type="entry name" value="HTH-TYPE TRANSCRIPTIONAL REGULATOR RUTR"/>
    <property type="match status" value="1"/>
</dbReference>
<dbReference type="SUPFAM" id="SSF46689">
    <property type="entry name" value="Homeodomain-like"/>
    <property type="match status" value="1"/>
</dbReference>
<evidence type="ECO:0000313" key="4">
    <source>
        <dbReference type="EMBL" id="XBX80512.1"/>
    </source>
</evidence>
<dbReference type="InterPro" id="IPR001647">
    <property type="entry name" value="HTH_TetR"/>
</dbReference>
<gene>
    <name evidence="4" type="ORF">ABS642_10590</name>
</gene>
<dbReference type="EMBL" id="CP158357">
    <property type="protein sequence ID" value="XBX80512.1"/>
    <property type="molecule type" value="Genomic_DNA"/>
</dbReference>
<dbReference type="AlphaFoldDB" id="A0AAU7W414"/>
<dbReference type="InterPro" id="IPR041669">
    <property type="entry name" value="TetR_C_15"/>
</dbReference>
<organism evidence="4">
    <name type="scientific">Microbacterium sp. A8/3-1</name>
    <dbReference type="NCBI Taxonomy" id="3160749"/>
    <lineage>
        <taxon>Bacteria</taxon>
        <taxon>Bacillati</taxon>
        <taxon>Actinomycetota</taxon>
        <taxon>Actinomycetes</taxon>
        <taxon>Micrococcales</taxon>
        <taxon>Microbacteriaceae</taxon>
        <taxon>Microbacterium</taxon>
    </lineage>
</organism>
<protein>
    <submittedName>
        <fullName evidence="4">TetR/AcrR family transcriptional regulator</fullName>
    </submittedName>
</protein>
<reference evidence="4" key="1">
    <citation type="submission" date="2024-06" db="EMBL/GenBank/DDBJ databases">
        <title>Draft genome sequence of Microbacterium sp. strain A8/3-1, isolated from Oxytropis tragacanthoides Fisch. ex DC. Root nodules in the Altai region of Russia.</title>
        <authorList>
            <person name="Sazanova A."/>
            <person name="Guro P."/>
            <person name="Kuznetsova I."/>
            <person name="Belimov A."/>
            <person name="Safronova V."/>
        </authorList>
    </citation>
    <scope>NUCLEOTIDE SEQUENCE</scope>
    <source>
        <strain evidence="4">A8/3-1</strain>
    </source>
</reference>
<evidence type="ECO:0000259" key="3">
    <source>
        <dbReference type="PROSITE" id="PS50977"/>
    </source>
</evidence>
<dbReference type="GO" id="GO:0003700">
    <property type="term" value="F:DNA-binding transcription factor activity"/>
    <property type="evidence" value="ECO:0007669"/>
    <property type="project" value="TreeGrafter"/>
</dbReference>
<dbReference type="RefSeq" id="WP_350353313.1">
    <property type="nucleotide sequence ID" value="NZ_CP158357.1"/>
</dbReference>
<dbReference type="PANTHER" id="PTHR30055:SF226">
    <property type="entry name" value="HTH-TYPE TRANSCRIPTIONAL REGULATOR PKSA"/>
    <property type="match status" value="1"/>
</dbReference>
<dbReference type="PROSITE" id="PS50977">
    <property type="entry name" value="HTH_TETR_2"/>
    <property type="match status" value="1"/>
</dbReference>
<dbReference type="Gene3D" id="1.10.357.10">
    <property type="entry name" value="Tetracycline Repressor, domain 2"/>
    <property type="match status" value="1"/>
</dbReference>
<dbReference type="PRINTS" id="PR00455">
    <property type="entry name" value="HTHTETR"/>
</dbReference>
<evidence type="ECO:0000256" key="2">
    <source>
        <dbReference type="PROSITE-ProRule" id="PRU00335"/>
    </source>
</evidence>
<accession>A0AAU7W414</accession>
<name>A0AAU7W414_9MICO</name>
<dbReference type="Pfam" id="PF00440">
    <property type="entry name" value="TetR_N"/>
    <property type="match status" value="1"/>
</dbReference>
<dbReference type="PROSITE" id="PS01081">
    <property type="entry name" value="HTH_TETR_1"/>
    <property type="match status" value="1"/>
</dbReference>
<dbReference type="InterPro" id="IPR009057">
    <property type="entry name" value="Homeodomain-like_sf"/>
</dbReference>